<reference evidence="12" key="1">
    <citation type="submission" date="2022-01" db="EMBL/GenBank/DDBJ databases">
        <authorList>
            <person name="King R."/>
        </authorList>
    </citation>
    <scope>NUCLEOTIDE SEQUENCE</scope>
</reference>
<evidence type="ECO:0000256" key="1">
    <source>
        <dbReference type="ARBA" id="ARBA00010401"/>
    </source>
</evidence>
<protein>
    <recommendedName>
        <fullName evidence="4 9">UTP--glucose-1-phosphate uridylyltransferase</fullName>
        <ecNumber evidence="3 9">2.7.7.9</ecNumber>
    </recommendedName>
</protein>
<feature type="binding site" evidence="11">
    <location>
        <position position="197"/>
    </location>
    <ligand>
        <name>UTP</name>
        <dbReference type="ChEBI" id="CHEBI:46398"/>
    </ligand>
</feature>
<dbReference type="InterPro" id="IPR016267">
    <property type="entry name" value="UDPGP_trans"/>
</dbReference>
<dbReference type="FunFam" id="2.160.10.10:FF:000001">
    <property type="entry name" value="UTP--glucose-1-phosphate uridylyltransferase"/>
    <property type="match status" value="1"/>
</dbReference>
<dbReference type="PANTHER" id="PTHR43511">
    <property type="match status" value="1"/>
</dbReference>
<dbReference type="FunFam" id="3.90.550.10:FF:000002">
    <property type="entry name" value="UTP--glucose-1-phosphate uridylyltransferase"/>
    <property type="match status" value="1"/>
</dbReference>
<evidence type="ECO:0000313" key="13">
    <source>
        <dbReference type="Proteomes" id="UP001153636"/>
    </source>
</evidence>
<comment type="catalytic activity">
    <reaction evidence="8">
        <text>alpha-D-glucose 1-phosphate + UTP + H(+) = UDP-alpha-D-glucose + diphosphate</text>
        <dbReference type="Rhea" id="RHEA:19889"/>
        <dbReference type="ChEBI" id="CHEBI:15378"/>
        <dbReference type="ChEBI" id="CHEBI:33019"/>
        <dbReference type="ChEBI" id="CHEBI:46398"/>
        <dbReference type="ChEBI" id="CHEBI:58601"/>
        <dbReference type="ChEBI" id="CHEBI:58885"/>
        <dbReference type="EC" id="2.7.7.9"/>
    </reaction>
    <physiologicalReaction direction="left-to-right" evidence="8">
        <dbReference type="Rhea" id="RHEA:19890"/>
    </physiologicalReaction>
</comment>
<evidence type="ECO:0000256" key="7">
    <source>
        <dbReference type="ARBA" id="ARBA00023579"/>
    </source>
</evidence>
<keyword evidence="6 9" id="KW-0548">Nucleotidyltransferase</keyword>
<evidence type="ECO:0000256" key="3">
    <source>
        <dbReference type="ARBA" id="ARBA00012415"/>
    </source>
</evidence>
<dbReference type="AlphaFoldDB" id="A0A9P0CX16"/>
<dbReference type="EMBL" id="OV651814">
    <property type="protein sequence ID" value="CAH1106217.1"/>
    <property type="molecule type" value="Genomic_DNA"/>
</dbReference>
<gene>
    <name evidence="12" type="ORF">PSYICH_LOCUS7602</name>
</gene>
<evidence type="ECO:0000256" key="8">
    <source>
        <dbReference type="ARBA" id="ARBA00047432"/>
    </source>
</evidence>
<feature type="binding site" evidence="10">
    <location>
        <position position="198"/>
    </location>
    <ligand>
        <name>substrate</name>
    </ligand>
</feature>
<comment type="function">
    <text evidence="7">UTP--glucose-1-phosphate uridylyltransferase catalyzing the conversion of glucose-1-phosphate into UDP-glucose, a crucial precursor for the production of glycogen.</text>
</comment>
<accession>A0A9P0CX16</accession>
<name>A0A9P0CX16_9CUCU</name>
<comment type="similarity">
    <text evidence="1 9">Belongs to the UDPGP type 1 family.</text>
</comment>
<evidence type="ECO:0000256" key="10">
    <source>
        <dbReference type="PIRSR" id="PIRSR000806-1"/>
    </source>
</evidence>
<feature type="binding site" evidence="11">
    <location>
        <position position="228"/>
    </location>
    <ligand>
        <name>UTP</name>
        <dbReference type="ChEBI" id="CHEBI:46398"/>
    </ligand>
</feature>
<evidence type="ECO:0000256" key="4">
    <source>
        <dbReference type="ARBA" id="ARBA00019048"/>
    </source>
</evidence>
<dbReference type="GO" id="GO:0006011">
    <property type="term" value="P:UDP-alpha-D-glucose metabolic process"/>
    <property type="evidence" value="ECO:0007669"/>
    <property type="project" value="UniProtKB-UniRule"/>
</dbReference>
<evidence type="ECO:0000256" key="5">
    <source>
        <dbReference type="ARBA" id="ARBA00022679"/>
    </source>
</evidence>
<dbReference type="Gene3D" id="2.160.10.10">
    <property type="entry name" value="Hexapeptide repeat proteins"/>
    <property type="match status" value="1"/>
</dbReference>
<feature type="binding site" evidence="11">
    <location>
        <position position="103"/>
    </location>
    <ligand>
        <name>UTP</name>
        <dbReference type="ChEBI" id="CHEBI:46398"/>
    </ligand>
</feature>
<dbReference type="CDD" id="cd00897">
    <property type="entry name" value="UGPase_euk"/>
    <property type="match status" value="1"/>
</dbReference>
<evidence type="ECO:0000256" key="11">
    <source>
        <dbReference type="PIRSR" id="PIRSR000806-2"/>
    </source>
</evidence>
<evidence type="ECO:0000256" key="9">
    <source>
        <dbReference type="PIRNR" id="PIRNR000806"/>
    </source>
</evidence>
<dbReference type="SUPFAM" id="SSF53448">
    <property type="entry name" value="Nucleotide-diphospho-sugar transferases"/>
    <property type="match status" value="1"/>
</dbReference>
<dbReference type="InterPro" id="IPR029044">
    <property type="entry name" value="Nucleotide-diphossugar_trans"/>
</dbReference>
<comment type="subunit">
    <text evidence="2">Homooctamer.</text>
</comment>
<dbReference type="GO" id="GO:0003983">
    <property type="term" value="F:UTP:glucose-1-phosphate uridylyltransferase activity"/>
    <property type="evidence" value="ECO:0007669"/>
    <property type="project" value="UniProtKB-EC"/>
</dbReference>
<evidence type="ECO:0000256" key="2">
    <source>
        <dbReference type="ARBA" id="ARBA00011823"/>
    </source>
</evidence>
<dbReference type="Gene3D" id="3.90.550.10">
    <property type="entry name" value="Spore Coat Polysaccharide Biosynthesis Protein SpsA, Chain A"/>
    <property type="match status" value="1"/>
</dbReference>
<proteinExistence type="inferred from homology"/>
<keyword evidence="13" id="KW-1185">Reference proteome</keyword>
<organism evidence="12 13">
    <name type="scientific">Psylliodes chrysocephalus</name>
    <dbReference type="NCBI Taxonomy" id="3402493"/>
    <lineage>
        <taxon>Eukaryota</taxon>
        <taxon>Metazoa</taxon>
        <taxon>Ecdysozoa</taxon>
        <taxon>Arthropoda</taxon>
        <taxon>Hexapoda</taxon>
        <taxon>Insecta</taxon>
        <taxon>Pterygota</taxon>
        <taxon>Neoptera</taxon>
        <taxon>Endopterygota</taxon>
        <taxon>Coleoptera</taxon>
        <taxon>Polyphaga</taxon>
        <taxon>Cucujiformia</taxon>
        <taxon>Chrysomeloidea</taxon>
        <taxon>Chrysomelidae</taxon>
        <taxon>Galerucinae</taxon>
        <taxon>Alticini</taxon>
        <taxon>Psylliodes</taxon>
    </lineage>
</organism>
<dbReference type="PIRSF" id="PIRSF000806">
    <property type="entry name" value="UDPGP"/>
    <property type="match status" value="1"/>
</dbReference>
<feature type="binding site" evidence="11">
    <location>
        <position position="372"/>
    </location>
    <ligand>
        <name>UTP</name>
        <dbReference type="ChEBI" id="CHEBI:46398"/>
    </ligand>
</feature>
<dbReference type="InterPro" id="IPR002618">
    <property type="entry name" value="UDPGP_fam"/>
</dbReference>
<evidence type="ECO:0000313" key="12">
    <source>
        <dbReference type="EMBL" id="CAH1106217.1"/>
    </source>
</evidence>
<dbReference type="Pfam" id="PF01704">
    <property type="entry name" value="UDPGP"/>
    <property type="match status" value="1"/>
</dbReference>
<feature type="binding site" evidence="11">
    <location>
        <position position="166"/>
    </location>
    <ligand>
        <name>UTP</name>
        <dbReference type="ChEBI" id="CHEBI:46398"/>
    </ligand>
</feature>
<dbReference type="EC" id="2.7.7.9" evidence="3 9"/>
<dbReference type="Proteomes" id="UP001153636">
    <property type="component" value="Chromosome 2"/>
</dbReference>
<keyword evidence="5 9" id="KW-0808">Transferase</keyword>
<evidence type="ECO:0000256" key="6">
    <source>
        <dbReference type="ARBA" id="ARBA00022695"/>
    </source>
</evidence>
<sequence length="485" mass="54581">MASGKIEELHKKLNDLIATANEKQQEELKKEFTEFSKIYQRFLEGKSSRIQWNKIKQLSDDAIVKYENLIEPSISDHAQMLNKLVVIKLNGGLGTSMGCTGPKSQIVVKDNRTFLELTVEQINYLNHTCNVKIPLVFMNSFNTDDDTENVLANLRNPNIFLYSFLQSCYPRIAKDTLMPIASTSDIKDFYDAWYPPGHGDFYTSFWDSGLLERLINEGKEYCFVSNVDNLGATVDLKLLNLIMNNCDECEIPEFVMEVTEKTRADVKGGTLILYEGKVSLLELAQVPDENVNDFKSVKYFKYFNTNNLWISLKAINRLVTDNKLNLDIIINNKSLSDGTKVIQLETAVGAAMKYFNKSIGVKVPRSRFLPVKKCSDLVLVKSNLYENENGSLIVSPKRTFPNTPILSLDEKYFKTVAKASARFKGIPDLIELDLLIVTGDVTFGQGVILKGTVVIVANEGCKIDIPNGAILENNVIEGDLRIGEY</sequence>
<dbReference type="OrthoDB" id="932129at2759"/>